<evidence type="ECO:0000313" key="5">
    <source>
        <dbReference type="EMBL" id="QIQ03668.1"/>
    </source>
</evidence>
<accession>A0A6G9GZG7</accession>
<dbReference type="InterPro" id="IPR038261">
    <property type="entry name" value="GPP34-like_sf"/>
</dbReference>
<dbReference type="InterPro" id="IPR008628">
    <property type="entry name" value="GPP34-like"/>
</dbReference>
<gene>
    <name evidence="5" type="ORF">HA039_16235</name>
</gene>
<name>A0A6G9GZG7_9ACTN</name>
<dbReference type="RefSeq" id="WP_167030006.1">
    <property type="nucleotide sequence ID" value="NZ_CP050177.1"/>
</dbReference>
<dbReference type="KEGG" id="slia:HA039_16235"/>
<keyword evidence="2" id="KW-0333">Golgi apparatus</keyword>
<dbReference type="EMBL" id="CP050177">
    <property type="protein sequence ID" value="QIQ03668.1"/>
    <property type="molecule type" value="Genomic_DNA"/>
</dbReference>
<reference evidence="5 6" key="1">
    <citation type="submission" date="2020-03" db="EMBL/GenBank/DDBJ databases">
        <title>A novel species.</title>
        <authorList>
            <person name="Gao J."/>
        </authorList>
    </citation>
    <scope>NUCLEOTIDE SEQUENCE [LARGE SCALE GENOMIC DNA]</scope>
    <source>
        <strain evidence="5 6">QMT-12</strain>
    </source>
</reference>
<organism evidence="5 6">
    <name type="scientific">Streptomyces liangshanensis</name>
    <dbReference type="NCBI Taxonomy" id="2717324"/>
    <lineage>
        <taxon>Bacteria</taxon>
        <taxon>Bacillati</taxon>
        <taxon>Actinomycetota</taxon>
        <taxon>Actinomycetes</taxon>
        <taxon>Kitasatosporales</taxon>
        <taxon>Streptomycetaceae</taxon>
        <taxon>Streptomyces</taxon>
    </lineage>
</organism>
<evidence type="ECO:0000256" key="3">
    <source>
        <dbReference type="ARBA" id="ARBA00023121"/>
    </source>
</evidence>
<dbReference type="Pfam" id="PF05719">
    <property type="entry name" value="GPP34"/>
    <property type="match status" value="1"/>
</dbReference>
<keyword evidence="4" id="KW-0472">Membrane</keyword>
<keyword evidence="3" id="KW-0446">Lipid-binding</keyword>
<evidence type="ECO:0000256" key="1">
    <source>
        <dbReference type="ARBA" id="ARBA00004255"/>
    </source>
</evidence>
<comment type="subcellular location">
    <subcellularLocation>
        <location evidence="1">Golgi apparatus membrane</location>
        <topology evidence="1">Peripheral membrane protein</topology>
        <orientation evidence="1">Cytoplasmic side</orientation>
    </subcellularLocation>
</comment>
<dbReference type="AlphaFoldDB" id="A0A6G9GZG7"/>
<keyword evidence="6" id="KW-1185">Reference proteome</keyword>
<dbReference type="GO" id="GO:0070273">
    <property type="term" value="F:phosphatidylinositol-4-phosphate binding"/>
    <property type="evidence" value="ECO:0007669"/>
    <property type="project" value="InterPro"/>
</dbReference>
<dbReference type="GO" id="GO:0005737">
    <property type="term" value="C:cytoplasm"/>
    <property type="evidence" value="ECO:0007669"/>
    <property type="project" value="UniProtKB-ARBA"/>
</dbReference>
<evidence type="ECO:0000313" key="6">
    <source>
        <dbReference type="Proteomes" id="UP000501179"/>
    </source>
</evidence>
<sequence>MSTPRELLIVAMDMTSVRTVERGTLSLALAGAEAVDLLAVGAITLEGDRVVPSGEGLGSGDPLVDEPLLDDPLLGEAASSFVRQAPYESVGNWLWRRGRDLSSVYTAALEAEGQLARRHHRRWGVFRSSELVLVDSPARRVAAERWTADEPVLAALATAVGIRDKRTTASPAVTDESVATVLTAVDDASSELAAEAERRAHKRDDAAVTNVQRGY</sequence>
<proteinExistence type="predicted"/>
<dbReference type="Proteomes" id="UP000501179">
    <property type="component" value="Chromosome"/>
</dbReference>
<evidence type="ECO:0000256" key="4">
    <source>
        <dbReference type="ARBA" id="ARBA00023136"/>
    </source>
</evidence>
<dbReference type="GO" id="GO:0012505">
    <property type="term" value="C:endomembrane system"/>
    <property type="evidence" value="ECO:0007669"/>
    <property type="project" value="UniProtKB-ARBA"/>
</dbReference>
<protein>
    <submittedName>
        <fullName evidence="5">GPP34 family phosphoprotein</fullName>
    </submittedName>
</protein>
<evidence type="ECO:0000256" key="2">
    <source>
        <dbReference type="ARBA" id="ARBA00023034"/>
    </source>
</evidence>
<dbReference type="Gene3D" id="1.10.3630.10">
    <property type="entry name" value="yeast vps74-n-term truncation variant domain like"/>
    <property type="match status" value="1"/>
</dbReference>